<dbReference type="Pfam" id="PF02911">
    <property type="entry name" value="Formyl_trans_C"/>
    <property type="match status" value="1"/>
</dbReference>
<evidence type="ECO:0000259" key="7">
    <source>
        <dbReference type="Pfam" id="PF02911"/>
    </source>
</evidence>
<keyword evidence="11" id="KW-1185">Reference proteome</keyword>
<dbReference type="InterPro" id="IPR005794">
    <property type="entry name" value="Fmt"/>
</dbReference>
<dbReference type="GO" id="GO:0005829">
    <property type="term" value="C:cytosol"/>
    <property type="evidence" value="ECO:0007669"/>
    <property type="project" value="TreeGrafter"/>
</dbReference>
<feature type="binding site" evidence="5">
    <location>
        <begin position="109"/>
        <end position="112"/>
    </location>
    <ligand>
        <name>(6S)-5,6,7,8-tetrahydrofolate</name>
        <dbReference type="ChEBI" id="CHEBI:57453"/>
    </ligand>
</feature>
<evidence type="ECO:0000313" key="10">
    <source>
        <dbReference type="Proteomes" id="UP000184089"/>
    </source>
</evidence>
<dbReference type="RefSeq" id="WP_021658605.1">
    <property type="nucleotide sequence ID" value="NZ_FQVY01000001.1"/>
</dbReference>
<feature type="domain" description="Formyl transferase C-terminal" evidence="7">
    <location>
        <begin position="203"/>
        <end position="298"/>
    </location>
</feature>
<dbReference type="CDD" id="cd08646">
    <property type="entry name" value="FMT_core_Met-tRNA-FMT_N"/>
    <property type="match status" value="1"/>
</dbReference>
<dbReference type="EMBL" id="FQVY01000001">
    <property type="protein sequence ID" value="SHF69777.1"/>
    <property type="molecule type" value="Genomic_DNA"/>
</dbReference>
<evidence type="ECO:0000313" key="9">
    <source>
        <dbReference type="EMBL" id="SHF69777.1"/>
    </source>
</evidence>
<dbReference type="Proteomes" id="UP000474718">
    <property type="component" value="Unassembled WGS sequence"/>
</dbReference>
<dbReference type="InterPro" id="IPR005793">
    <property type="entry name" value="Formyl_trans_C"/>
</dbReference>
<organism evidence="9 10">
    <name type="scientific">Bittarella massiliensis</name>
    <name type="common">ex Durand et al. 2017</name>
    <dbReference type="NCBI Taxonomy" id="1720313"/>
    <lineage>
        <taxon>Bacteria</taxon>
        <taxon>Bacillati</taxon>
        <taxon>Bacillota</taxon>
        <taxon>Clostridia</taxon>
        <taxon>Eubacteriales</taxon>
        <taxon>Oscillospiraceae</taxon>
        <taxon>Bittarella (ex Durand et al. 2017)</taxon>
    </lineage>
</organism>
<evidence type="ECO:0000256" key="2">
    <source>
        <dbReference type="ARBA" id="ARBA00012261"/>
    </source>
</evidence>
<dbReference type="Gene3D" id="3.40.50.12230">
    <property type="match status" value="1"/>
</dbReference>
<dbReference type="EC" id="2.1.2.9" evidence="2 5"/>
<dbReference type="Proteomes" id="UP000184089">
    <property type="component" value="Unassembled WGS sequence"/>
</dbReference>
<evidence type="ECO:0000259" key="6">
    <source>
        <dbReference type="Pfam" id="PF00551"/>
    </source>
</evidence>
<reference evidence="8 11" key="3">
    <citation type="journal article" date="2019" name="Nat. Med.">
        <title>A library of human gut bacterial isolates paired with longitudinal multiomics data enables mechanistic microbiome research.</title>
        <authorList>
            <person name="Poyet M."/>
            <person name="Groussin M."/>
            <person name="Gibbons S.M."/>
            <person name="Avila-Pacheco J."/>
            <person name="Jiang X."/>
            <person name="Kearney S.M."/>
            <person name="Perrotta A.R."/>
            <person name="Berdy B."/>
            <person name="Zhao S."/>
            <person name="Lieberman T.D."/>
            <person name="Swanson P.K."/>
            <person name="Smith M."/>
            <person name="Roesemann S."/>
            <person name="Alexander J.E."/>
            <person name="Rich S.A."/>
            <person name="Livny J."/>
            <person name="Vlamakis H."/>
            <person name="Clish C."/>
            <person name="Bullock K."/>
            <person name="Deik A."/>
            <person name="Scott J."/>
            <person name="Pierce K.A."/>
            <person name="Xavier R.J."/>
            <person name="Alm E.J."/>
        </authorList>
    </citation>
    <scope>NUCLEOTIDE SEQUENCE [LARGE SCALE GENOMIC DNA]</scope>
    <source>
        <strain evidence="8 11">BIOML-A2</strain>
    </source>
</reference>
<dbReference type="InterPro" id="IPR044135">
    <property type="entry name" value="Met-tRNA-FMT_C"/>
</dbReference>
<comment type="similarity">
    <text evidence="1 5">Belongs to the Fmt family.</text>
</comment>
<sequence>MDIVFMGTPDFAEQSLRALLEQGLSVKAVYTQTDKPVGRKRVLTPPPVKVLAQRHGIPVYQPKSLRRPEVIEELRALAPDLIVVVAYGKILPKEVIDLPPLGCVNVHGSLLPRYRGAAPIQWAVINGEKETGVTTMYMDEGVDTGDIILQSTTPIGPEETSGELFDRLAAQGAELLVETLRLVERGEAPRRAQEGESCYASMLDKELAELDFTAPAQAVHDRVRGLNPWPVAYTFFGGKKCKVFSCEVVPGPFAAPPGCAVADGSLCIACGDGSGVRLKEVLLEGGKRTTEADFLRGHPVKAGDRFAG</sequence>
<reference evidence="9" key="2">
    <citation type="submission" date="2016-11" db="EMBL/GenBank/DDBJ databases">
        <authorList>
            <person name="Varghese N."/>
            <person name="Submissions S."/>
        </authorList>
    </citation>
    <scope>NUCLEOTIDE SEQUENCE</scope>
    <source>
        <strain evidence="9">DSM 4029</strain>
    </source>
</reference>
<evidence type="ECO:0000256" key="5">
    <source>
        <dbReference type="HAMAP-Rule" id="MF_00182"/>
    </source>
</evidence>
<evidence type="ECO:0000313" key="11">
    <source>
        <dbReference type="Proteomes" id="UP000474718"/>
    </source>
</evidence>
<gene>
    <name evidence="5" type="primary">fmt</name>
    <name evidence="8" type="ORF">GT747_02870</name>
    <name evidence="9" type="ORF">SAMN05444424_0376</name>
</gene>
<dbReference type="CDD" id="cd08704">
    <property type="entry name" value="Met_tRNA_FMT_C"/>
    <property type="match status" value="1"/>
</dbReference>
<dbReference type="FunFam" id="3.40.50.12230:FF:000001">
    <property type="entry name" value="Methionyl-tRNA formyltransferase"/>
    <property type="match status" value="1"/>
</dbReference>
<dbReference type="InterPro" id="IPR041711">
    <property type="entry name" value="Met-tRNA-FMT_N"/>
</dbReference>
<comment type="caution">
    <text evidence="9">The sequence shown here is derived from an EMBL/GenBank/DDBJ whole genome shotgun (WGS) entry which is preliminary data.</text>
</comment>
<protein>
    <recommendedName>
        <fullName evidence="2 5">Methionyl-tRNA formyltransferase</fullName>
        <ecNumber evidence="2 5">2.1.2.9</ecNumber>
    </recommendedName>
</protein>
<evidence type="ECO:0000256" key="1">
    <source>
        <dbReference type="ARBA" id="ARBA00010699"/>
    </source>
</evidence>
<dbReference type="Pfam" id="PF00551">
    <property type="entry name" value="Formyl_trans_N"/>
    <property type="match status" value="1"/>
</dbReference>
<dbReference type="PANTHER" id="PTHR11138">
    <property type="entry name" value="METHIONYL-TRNA FORMYLTRANSFERASE"/>
    <property type="match status" value="1"/>
</dbReference>
<dbReference type="InterPro" id="IPR002376">
    <property type="entry name" value="Formyl_transf_N"/>
</dbReference>
<proteinExistence type="inferred from homology"/>
<dbReference type="EMBL" id="WWVX01000001">
    <property type="protein sequence ID" value="MZL68718.1"/>
    <property type="molecule type" value="Genomic_DNA"/>
</dbReference>
<evidence type="ECO:0000313" key="8">
    <source>
        <dbReference type="EMBL" id="MZL68718.1"/>
    </source>
</evidence>
<dbReference type="PANTHER" id="PTHR11138:SF5">
    <property type="entry name" value="METHIONYL-TRNA FORMYLTRANSFERASE, MITOCHONDRIAL"/>
    <property type="match status" value="1"/>
</dbReference>
<dbReference type="PROSITE" id="PS00373">
    <property type="entry name" value="GART"/>
    <property type="match status" value="1"/>
</dbReference>
<evidence type="ECO:0000256" key="4">
    <source>
        <dbReference type="ARBA" id="ARBA00022917"/>
    </source>
</evidence>
<evidence type="ECO:0000256" key="3">
    <source>
        <dbReference type="ARBA" id="ARBA00022679"/>
    </source>
</evidence>
<dbReference type="InterPro" id="IPR001555">
    <property type="entry name" value="GART_AS"/>
</dbReference>
<keyword evidence="3 5" id="KW-0808">Transferase</keyword>
<dbReference type="SUPFAM" id="SSF50486">
    <property type="entry name" value="FMT C-terminal domain-like"/>
    <property type="match status" value="1"/>
</dbReference>
<dbReference type="HAMAP" id="MF_00182">
    <property type="entry name" value="Formyl_trans"/>
    <property type="match status" value="1"/>
</dbReference>
<dbReference type="SUPFAM" id="SSF53328">
    <property type="entry name" value="Formyltransferase"/>
    <property type="match status" value="1"/>
</dbReference>
<accession>A0AAQ1RV07</accession>
<dbReference type="InterPro" id="IPR011034">
    <property type="entry name" value="Formyl_transferase-like_C_sf"/>
</dbReference>
<comment type="catalytic activity">
    <reaction evidence="5">
        <text>L-methionyl-tRNA(fMet) + (6R)-10-formyltetrahydrofolate = N-formyl-L-methionyl-tRNA(fMet) + (6S)-5,6,7,8-tetrahydrofolate + H(+)</text>
        <dbReference type="Rhea" id="RHEA:24380"/>
        <dbReference type="Rhea" id="RHEA-COMP:9952"/>
        <dbReference type="Rhea" id="RHEA-COMP:9953"/>
        <dbReference type="ChEBI" id="CHEBI:15378"/>
        <dbReference type="ChEBI" id="CHEBI:57453"/>
        <dbReference type="ChEBI" id="CHEBI:78530"/>
        <dbReference type="ChEBI" id="CHEBI:78844"/>
        <dbReference type="ChEBI" id="CHEBI:195366"/>
        <dbReference type="EC" id="2.1.2.9"/>
    </reaction>
</comment>
<comment type="function">
    <text evidence="5">Attaches a formyl group to the free amino group of methionyl-tRNA(fMet). The formyl group appears to play a dual role in the initiator identity of N-formylmethionyl-tRNA by promoting its recognition by IF2 and preventing the misappropriation of this tRNA by the elongation apparatus.</text>
</comment>
<feature type="domain" description="Formyl transferase N-terminal" evidence="6">
    <location>
        <begin position="3"/>
        <end position="180"/>
    </location>
</feature>
<dbReference type="GO" id="GO:0004479">
    <property type="term" value="F:methionyl-tRNA formyltransferase activity"/>
    <property type="evidence" value="ECO:0007669"/>
    <property type="project" value="UniProtKB-UniRule"/>
</dbReference>
<reference evidence="10" key="1">
    <citation type="submission" date="2016-11" db="EMBL/GenBank/DDBJ databases">
        <authorList>
            <person name="Jaros S."/>
            <person name="Januszkiewicz K."/>
            <person name="Wedrychowicz H."/>
        </authorList>
    </citation>
    <scope>NUCLEOTIDE SEQUENCE [LARGE SCALE GENOMIC DNA]</scope>
    <source>
        <strain evidence="10">DSM 4029</strain>
    </source>
</reference>
<dbReference type="AlphaFoldDB" id="A0AAQ1RV07"/>
<keyword evidence="4 5" id="KW-0648">Protein biosynthesis</keyword>
<name>A0AAQ1RV07_9FIRM</name>
<dbReference type="NCBIfam" id="TIGR00460">
    <property type="entry name" value="fmt"/>
    <property type="match status" value="1"/>
</dbReference>
<dbReference type="InterPro" id="IPR036477">
    <property type="entry name" value="Formyl_transf_N_sf"/>
</dbReference>